<dbReference type="AlphaFoldDB" id="A0A9K3ELR8"/>
<evidence type="ECO:0000313" key="3">
    <source>
        <dbReference type="Proteomes" id="UP000215914"/>
    </source>
</evidence>
<feature type="compositionally biased region" description="Polar residues" evidence="1">
    <location>
        <begin position="23"/>
        <end position="32"/>
    </location>
</feature>
<dbReference type="Proteomes" id="UP000215914">
    <property type="component" value="Unassembled WGS sequence"/>
</dbReference>
<evidence type="ECO:0000256" key="1">
    <source>
        <dbReference type="SAM" id="MobiDB-lite"/>
    </source>
</evidence>
<reference evidence="2" key="2">
    <citation type="submission" date="2020-06" db="EMBL/GenBank/DDBJ databases">
        <title>Helianthus annuus Genome sequencing and assembly Release 2.</title>
        <authorList>
            <person name="Gouzy J."/>
            <person name="Langlade N."/>
            <person name="Munos S."/>
        </authorList>
    </citation>
    <scope>NUCLEOTIDE SEQUENCE</scope>
    <source>
        <tissue evidence="2">Leaves</tissue>
    </source>
</reference>
<sequence length="56" mass="6145">MRSIYSADTWSLRGPRKGRQESTRPASNSSQCVAYPGHDLDLPRCRHVSAPGCATL</sequence>
<reference evidence="2" key="1">
    <citation type="journal article" date="2017" name="Nature">
        <title>The sunflower genome provides insights into oil metabolism, flowering and Asterid evolution.</title>
        <authorList>
            <person name="Badouin H."/>
            <person name="Gouzy J."/>
            <person name="Grassa C.J."/>
            <person name="Murat F."/>
            <person name="Staton S.E."/>
            <person name="Cottret L."/>
            <person name="Lelandais-Briere C."/>
            <person name="Owens G.L."/>
            <person name="Carrere S."/>
            <person name="Mayjonade B."/>
            <person name="Legrand L."/>
            <person name="Gill N."/>
            <person name="Kane N.C."/>
            <person name="Bowers J.E."/>
            <person name="Hubner S."/>
            <person name="Bellec A."/>
            <person name="Berard A."/>
            <person name="Berges H."/>
            <person name="Blanchet N."/>
            <person name="Boniface M.C."/>
            <person name="Brunel D."/>
            <person name="Catrice O."/>
            <person name="Chaidir N."/>
            <person name="Claudel C."/>
            <person name="Donnadieu C."/>
            <person name="Faraut T."/>
            <person name="Fievet G."/>
            <person name="Helmstetter N."/>
            <person name="King M."/>
            <person name="Knapp S.J."/>
            <person name="Lai Z."/>
            <person name="Le Paslier M.C."/>
            <person name="Lippi Y."/>
            <person name="Lorenzon L."/>
            <person name="Mandel J.R."/>
            <person name="Marage G."/>
            <person name="Marchand G."/>
            <person name="Marquand E."/>
            <person name="Bret-Mestries E."/>
            <person name="Morien E."/>
            <person name="Nambeesan S."/>
            <person name="Nguyen T."/>
            <person name="Pegot-Espagnet P."/>
            <person name="Pouilly N."/>
            <person name="Raftis F."/>
            <person name="Sallet E."/>
            <person name="Schiex T."/>
            <person name="Thomas J."/>
            <person name="Vandecasteele C."/>
            <person name="Vares D."/>
            <person name="Vear F."/>
            <person name="Vautrin S."/>
            <person name="Crespi M."/>
            <person name="Mangin B."/>
            <person name="Burke J.M."/>
            <person name="Salse J."/>
            <person name="Munos S."/>
            <person name="Vincourt P."/>
            <person name="Rieseberg L.H."/>
            <person name="Langlade N.B."/>
        </authorList>
    </citation>
    <scope>NUCLEOTIDE SEQUENCE</scope>
    <source>
        <tissue evidence="2">Leaves</tissue>
    </source>
</reference>
<feature type="region of interest" description="Disordered" evidence="1">
    <location>
        <begin position="1"/>
        <end position="32"/>
    </location>
</feature>
<comment type="caution">
    <text evidence="2">The sequence shown here is derived from an EMBL/GenBank/DDBJ whole genome shotgun (WGS) entry which is preliminary data.</text>
</comment>
<evidence type="ECO:0000313" key="2">
    <source>
        <dbReference type="EMBL" id="KAF5775071.1"/>
    </source>
</evidence>
<gene>
    <name evidence="2" type="ORF">HanXRQr2_Chr13g0607941</name>
</gene>
<proteinExistence type="predicted"/>
<accession>A0A9K3ELR8</accession>
<keyword evidence="3" id="KW-1185">Reference proteome</keyword>
<organism evidence="2 3">
    <name type="scientific">Helianthus annuus</name>
    <name type="common">Common sunflower</name>
    <dbReference type="NCBI Taxonomy" id="4232"/>
    <lineage>
        <taxon>Eukaryota</taxon>
        <taxon>Viridiplantae</taxon>
        <taxon>Streptophyta</taxon>
        <taxon>Embryophyta</taxon>
        <taxon>Tracheophyta</taxon>
        <taxon>Spermatophyta</taxon>
        <taxon>Magnoliopsida</taxon>
        <taxon>eudicotyledons</taxon>
        <taxon>Gunneridae</taxon>
        <taxon>Pentapetalae</taxon>
        <taxon>asterids</taxon>
        <taxon>campanulids</taxon>
        <taxon>Asterales</taxon>
        <taxon>Asteraceae</taxon>
        <taxon>Asteroideae</taxon>
        <taxon>Heliantheae alliance</taxon>
        <taxon>Heliantheae</taxon>
        <taxon>Helianthus</taxon>
    </lineage>
</organism>
<dbReference type="Gramene" id="mRNA:HanXRQr2_Chr13g0607941">
    <property type="protein sequence ID" value="CDS:HanXRQr2_Chr13g0607941.1"/>
    <property type="gene ID" value="HanXRQr2_Chr13g0607941"/>
</dbReference>
<name>A0A9K3ELR8_HELAN</name>
<protein>
    <submittedName>
        <fullName evidence="2">Uncharacterized protein</fullName>
    </submittedName>
</protein>
<dbReference type="EMBL" id="MNCJ02000328">
    <property type="protein sequence ID" value="KAF5775071.1"/>
    <property type="molecule type" value="Genomic_DNA"/>
</dbReference>